<dbReference type="EMBL" id="PYLO01000005">
    <property type="protein sequence ID" value="PST36116.1"/>
    <property type="molecule type" value="Genomic_DNA"/>
</dbReference>
<comment type="caution">
    <text evidence="1">The sequence shown here is derived from an EMBL/GenBank/DDBJ whole genome shotgun (WGS) entry which is preliminary data.</text>
</comment>
<dbReference type="Gene3D" id="3.40.50.150">
    <property type="entry name" value="Vaccinia Virus protein VP39"/>
    <property type="match status" value="1"/>
</dbReference>
<dbReference type="RefSeq" id="WP_107001549.1">
    <property type="nucleotide sequence ID" value="NZ_JAQDZI010000007.1"/>
</dbReference>
<gene>
    <name evidence="1" type="ORF">C7U56_12805</name>
</gene>
<dbReference type="GO" id="GO:0160105">
    <property type="term" value="F:tRNA (adenine(22)-N1)-methyltransferase activity"/>
    <property type="evidence" value="ECO:0007669"/>
    <property type="project" value="InterPro"/>
</dbReference>
<dbReference type="SUPFAM" id="SSF53335">
    <property type="entry name" value="S-adenosyl-L-methionine-dependent methyltransferases"/>
    <property type="match status" value="1"/>
</dbReference>
<keyword evidence="2" id="KW-1185">Reference proteome</keyword>
<dbReference type="PANTHER" id="PTHR38451:SF1">
    <property type="entry name" value="TRNA (ADENINE(22)-N(1))-METHYLTRANSFERASE"/>
    <property type="match status" value="1"/>
</dbReference>
<name>A0A2T3FLF7_9CLOT</name>
<dbReference type="InterPro" id="IPR006901">
    <property type="entry name" value="TrmK"/>
</dbReference>
<accession>A0A2T3FLF7</accession>
<dbReference type="Pfam" id="PF12847">
    <property type="entry name" value="Methyltransf_18"/>
    <property type="match status" value="1"/>
</dbReference>
<keyword evidence="1" id="KW-0489">Methyltransferase</keyword>
<dbReference type="PANTHER" id="PTHR38451">
    <property type="entry name" value="TRNA (ADENINE(22)-N(1))-METHYLTRANSFERASE"/>
    <property type="match status" value="1"/>
</dbReference>
<dbReference type="InterPro" id="IPR029063">
    <property type="entry name" value="SAM-dependent_MTases_sf"/>
</dbReference>
<evidence type="ECO:0000313" key="1">
    <source>
        <dbReference type="EMBL" id="PST36116.1"/>
    </source>
</evidence>
<dbReference type="AlphaFoldDB" id="A0A2T3FLF7"/>
<organism evidence="1 2">
    <name type="scientific">Clostridium fessum</name>
    <dbReference type="NCBI Taxonomy" id="2126740"/>
    <lineage>
        <taxon>Bacteria</taxon>
        <taxon>Bacillati</taxon>
        <taxon>Bacillota</taxon>
        <taxon>Clostridia</taxon>
        <taxon>Eubacteriales</taxon>
        <taxon>Clostridiaceae</taxon>
        <taxon>Clostridium</taxon>
    </lineage>
</organism>
<reference evidence="1 2" key="1">
    <citation type="submission" date="2018-03" db="EMBL/GenBank/DDBJ databases">
        <title>Lachnoclostridium SNUG30386 gen.nov., sp.nov., isolated from human faeces.</title>
        <authorList>
            <person name="Seo B."/>
            <person name="Jeon K."/>
            <person name="Ko G."/>
        </authorList>
    </citation>
    <scope>NUCLEOTIDE SEQUENCE [LARGE SCALE GENOMIC DNA]</scope>
    <source>
        <strain evidence="1 2">SNUG30386</strain>
    </source>
</reference>
<dbReference type="GO" id="GO:0032259">
    <property type="term" value="P:methylation"/>
    <property type="evidence" value="ECO:0007669"/>
    <property type="project" value="UniProtKB-KW"/>
</dbReference>
<keyword evidence="1" id="KW-0808">Transferase</keyword>
<evidence type="ECO:0000313" key="2">
    <source>
        <dbReference type="Proteomes" id="UP000241048"/>
    </source>
</evidence>
<dbReference type="PIRSF" id="PIRSF018637">
    <property type="entry name" value="TrmK"/>
    <property type="match status" value="1"/>
</dbReference>
<dbReference type="GeneID" id="79841311"/>
<dbReference type="Proteomes" id="UP000241048">
    <property type="component" value="Unassembled WGS sequence"/>
</dbReference>
<sequence>MRTEVKLSKRLERIASFVQPGSRVADIGTDHGYVPIWLVQKGVCPSALAMDVRKGPLERAEEHVEEVGLSGKIELRLSDGLAKLKAGEADTVVIAGMGGKLTCRILEQGRHVWENWSEGKERLILSPQSEQDEVRHFLEKQGFSILREAMLTDEGKYYIVIEAARGTMRPGREQDYRFGADLIRKKDPVLLAYLEKEEKMTRQVLAGLTENDAQNKKRTLEASEAGETAISRRGARINELTAYLALIEETRHEMQ</sequence>
<protein>
    <submittedName>
        <fullName evidence="1">tRNA (Adenine(22)-N(1))-methyltransferase</fullName>
    </submittedName>
</protein>
<proteinExistence type="predicted"/>